<dbReference type="EMBL" id="JAAQRI010000083">
    <property type="protein sequence ID" value="KAF5640958.1"/>
    <property type="molecule type" value="Genomic_DNA"/>
</dbReference>
<feature type="compositionally biased region" description="Polar residues" evidence="1">
    <location>
        <begin position="62"/>
        <end position="74"/>
    </location>
</feature>
<gene>
    <name evidence="2" type="ORF">FTJAE_4256</name>
</gene>
<reference evidence="2 3" key="1">
    <citation type="submission" date="2020-05" db="EMBL/GenBank/DDBJ databases">
        <title>Identification and distribution of gene clusters putatively required for synthesis of sphingolipid metabolism inhibitors in phylogenetically diverse species of the filamentous fungus Fusarium.</title>
        <authorList>
            <person name="Kim H.-S."/>
            <person name="Busman M."/>
            <person name="Brown D.W."/>
            <person name="Divon H."/>
            <person name="Uhlig S."/>
            <person name="Proctor R.H."/>
        </authorList>
    </citation>
    <scope>NUCLEOTIDE SEQUENCE [LARGE SCALE GENOMIC DNA]</scope>
    <source>
        <strain evidence="2 3">NRRL 66243</strain>
    </source>
</reference>
<feature type="region of interest" description="Disordered" evidence="1">
    <location>
        <begin position="45"/>
        <end position="77"/>
    </location>
</feature>
<evidence type="ECO:0000256" key="1">
    <source>
        <dbReference type="SAM" id="MobiDB-lite"/>
    </source>
</evidence>
<dbReference type="OrthoDB" id="5079387at2759"/>
<proteinExistence type="predicted"/>
<accession>A0A8H5RXN3</accession>
<evidence type="ECO:0000313" key="2">
    <source>
        <dbReference type="EMBL" id="KAF5640958.1"/>
    </source>
</evidence>
<keyword evidence="3" id="KW-1185">Reference proteome</keyword>
<evidence type="ECO:0000313" key="3">
    <source>
        <dbReference type="Proteomes" id="UP000530670"/>
    </source>
</evidence>
<organism evidence="2 3">
    <name type="scientific">Fusarium tjaetaba</name>
    <dbReference type="NCBI Taxonomy" id="1567544"/>
    <lineage>
        <taxon>Eukaryota</taxon>
        <taxon>Fungi</taxon>
        <taxon>Dikarya</taxon>
        <taxon>Ascomycota</taxon>
        <taxon>Pezizomycotina</taxon>
        <taxon>Sordariomycetes</taxon>
        <taxon>Hypocreomycetidae</taxon>
        <taxon>Hypocreales</taxon>
        <taxon>Nectriaceae</taxon>
        <taxon>Fusarium</taxon>
        <taxon>Fusarium fujikuroi species complex</taxon>
    </lineage>
</organism>
<dbReference type="GeneID" id="59302911"/>
<dbReference type="RefSeq" id="XP_037208615.1">
    <property type="nucleotide sequence ID" value="XM_037350641.1"/>
</dbReference>
<comment type="caution">
    <text evidence="2">The sequence shown here is derived from an EMBL/GenBank/DDBJ whole genome shotgun (WGS) entry which is preliminary data.</text>
</comment>
<dbReference type="Proteomes" id="UP000530670">
    <property type="component" value="Unassembled WGS sequence"/>
</dbReference>
<protein>
    <submittedName>
        <fullName evidence="2">Uncharacterized protein</fullName>
    </submittedName>
</protein>
<sequence length="152" mass="17352">METLEASQYSIDLEELVADDERDDLHSDIVGEFKRVLNTRDRTLDQAVDEAEDQKEPESSRSRSGAGSDQTPKEQQLYDKAQELANKLDELWFRTAVWKVFREAPRRIPVGDERIDLLVCTIDALGEMHKIPEATEGIYVCFPQRRSPASNA</sequence>
<name>A0A8H5RXN3_9HYPO</name>
<dbReference type="AlphaFoldDB" id="A0A8H5RXN3"/>